<dbReference type="Proteomes" id="UP000515145">
    <property type="component" value="Chromosome 16"/>
</dbReference>
<dbReference type="AlphaFoldDB" id="A0A6P7JW44"/>
<organism evidence="3 4">
    <name type="scientific">Parambassis ranga</name>
    <name type="common">Indian glassy fish</name>
    <dbReference type="NCBI Taxonomy" id="210632"/>
    <lineage>
        <taxon>Eukaryota</taxon>
        <taxon>Metazoa</taxon>
        <taxon>Chordata</taxon>
        <taxon>Craniata</taxon>
        <taxon>Vertebrata</taxon>
        <taxon>Euteleostomi</taxon>
        <taxon>Actinopterygii</taxon>
        <taxon>Neopterygii</taxon>
        <taxon>Teleostei</taxon>
        <taxon>Neoteleostei</taxon>
        <taxon>Acanthomorphata</taxon>
        <taxon>Ovalentaria</taxon>
        <taxon>Ambassidae</taxon>
        <taxon>Parambassis</taxon>
    </lineage>
</organism>
<protein>
    <submittedName>
        <fullName evidence="4">Macrophage mannose receptor 1-like</fullName>
    </submittedName>
</protein>
<feature type="domain" description="C-type lectin" evidence="2">
    <location>
        <begin position="127"/>
        <end position="215"/>
    </location>
</feature>
<gene>
    <name evidence="4" type="primary">LOC114448433</name>
</gene>
<keyword evidence="3" id="KW-1185">Reference proteome</keyword>
<dbReference type="PANTHER" id="PTHR45784">
    <property type="entry name" value="C-TYPE LECTIN DOMAIN FAMILY 20 MEMBER A-RELATED"/>
    <property type="match status" value="1"/>
</dbReference>
<dbReference type="InterPro" id="IPR016187">
    <property type="entry name" value="CTDL_fold"/>
</dbReference>
<dbReference type="Gene3D" id="3.10.100.10">
    <property type="entry name" value="Mannose-Binding Protein A, subunit A"/>
    <property type="match status" value="4"/>
</dbReference>
<dbReference type="GeneID" id="114448433"/>
<feature type="domain" description="C-type lectin" evidence="2">
    <location>
        <begin position="1"/>
        <end position="122"/>
    </location>
</feature>
<dbReference type="SUPFAM" id="SSF56436">
    <property type="entry name" value="C-type lectin-like"/>
    <property type="match status" value="4"/>
</dbReference>
<dbReference type="OrthoDB" id="6369810at2759"/>
<dbReference type="InterPro" id="IPR016186">
    <property type="entry name" value="C-type_lectin-like/link_sf"/>
</dbReference>
<dbReference type="InterPro" id="IPR001304">
    <property type="entry name" value="C-type_lectin-like"/>
</dbReference>
<dbReference type="SMART" id="SM00034">
    <property type="entry name" value="CLECT"/>
    <property type="match status" value="4"/>
</dbReference>
<feature type="domain" description="C-type lectin" evidence="2">
    <location>
        <begin position="441"/>
        <end position="549"/>
    </location>
</feature>
<evidence type="ECO:0000256" key="1">
    <source>
        <dbReference type="ARBA" id="ARBA00023157"/>
    </source>
</evidence>
<dbReference type="RefSeq" id="XP_028281158.1">
    <property type="nucleotide sequence ID" value="XM_028425357.1"/>
</dbReference>
<accession>A0A6P7JW44</accession>
<keyword evidence="1" id="KW-1015">Disulfide bond</keyword>
<dbReference type="InParanoid" id="A0A6P7JW44"/>
<evidence type="ECO:0000313" key="4">
    <source>
        <dbReference type="RefSeq" id="XP_028281158.1"/>
    </source>
</evidence>
<evidence type="ECO:0000313" key="3">
    <source>
        <dbReference type="Proteomes" id="UP000515145"/>
    </source>
</evidence>
<evidence type="ECO:0000259" key="2">
    <source>
        <dbReference type="PROSITE" id="PS50041"/>
    </source>
</evidence>
<dbReference type="InterPro" id="IPR018378">
    <property type="entry name" value="C-type_lectin_CS"/>
</dbReference>
<dbReference type="PANTHER" id="PTHR45784:SF3">
    <property type="entry name" value="C-TYPE LECTIN DOMAIN FAMILY 4 MEMBER K-LIKE-RELATED"/>
    <property type="match status" value="1"/>
</dbReference>
<dbReference type="PROSITE" id="PS50041">
    <property type="entry name" value="C_TYPE_LECTIN_2"/>
    <property type="match status" value="4"/>
</dbReference>
<proteinExistence type="predicted"/>
<reference evidence="4" key="1">
    <citation type="submission" date="2025-08" db="UniProtKB">
        <authorList>
            <consortium name="RefSeq"/>
        </authorList>
    </citation>
    <scope>IDENTIFICATION</scope>
</reference>
<dbReference type="PROSITE" id="PS00615">
    <property type="entry name" value="C_TYPE_LECTIN_1"/>
    <property type="match status" value="2"/>
</dbReference>
<feature type="domain" description="C-type lectin" evidence="2">
    <location>
        <begin position="317"/>
        <end position="436"/>
    </location>
</feature>
<sequence length="611" mass="70298">MRMYYYVNLKMTWTNAQQYCREKYTDLATFESMDDISRLNSTFTYSWAWIGLEDDPKSWMKIMANNSNSWRWSTTGETSKTTFNIWHPSNPDSTDGNETCVAMTEGKWYDLNCDTEKFFMCYEVTGQNTKRYVYIKTAATWSRAQTYCRSNFTDLAMIENTAENTAASAVMPAIDEAWIGLYRVPWTWSDKSSSTFRNWRLNSPNNYMGNQYCMTEISKRRTTVRMTTLTAADLTDPATSSLFLQQLNAMLRAQGWTDLNLQWKIQPKKRQEGGMGLNTRACTRTALLCVSEMDQILSVIVLFFGFCIPSSDQLRRFHYVNMKMTWKDAQSYCREKYLDLAIITSMEHIGALNRPPLDTGGAWIGLKDDPAAWKGTMGSAGNSWRWSATGQTSKTGYQKWSLGEPNNKYVEYCGLMSLYGQWTDYSCEHLTKFVCYNETEPQVKTYVLISTELTWSDAQAYCRTHYTDLPTIESSEDNNNVNSIRGSETVWTGLHRVPWTWSDNSNSLFRNWAPGEPNNADLTQYCAKEVDEHKWDDSGCSNKNAFICYQEENYITVVRITVHTDADMKDSALSSQILQQLGALLTRLQPANIKLGWKMQPNLKEHSHYAG</sequence>
<name>A0A6P7JW44_9TELE</name>
<dbReference type="Pfam" id="PF00059">
    <property type="entry name" value="Lectin_C"/>
    <property type="match status" value="4"/>
</dbReference>